<organism evidence="1">
    <name type="scientific">Bosea sp. NBC_00436</name>
    <dbReference type="NCBI Taxonomy" id="2969620"/>
    <lineage>
        <taxon>Bacteria</taxon>
        <taxon>Pseudomonadati</taxon>
        <taxon>Pseudomonadota</taxon>
        <taxon>Alphaproteobacteria</taxon>
        <taxon>Hyphomicrobiales</taxon>
        <taxon>Boseaceae</taxon>
        <taxon>Bosea</taxon>
    </lineage>
</organism>
<protein>
    <submittedName>
        <fullName evidence="1">Uncharacterized protein</fullName>
    </submittedName>
</protein>
<reference evidence="1" key="1">
    <citation type="submission" date="2022-08" db="EMBL/GenBank/DDBJ databases">
        <title>Complete Genome Sequences of 2 Bosea sp. soil isolates.</title>
        <authorList>
            <person name="Alvarez Arevalo M."/>
            <person name="Sterndorff E.B."/>
            <person name="Faurdal D."/>
            <person name="Joergensen T.S."/>
            <person name="Weber T."/>
        </authorList>
    </citation>
    <scope>NUCLEOTIDE SEQUENCE</scope>
    <source>
        <strain evidence="1">NBC_00436</strain>
        <plasmid evidence="1">pNBC436</plasmid>
    </source>
</reference>
<evidence type="ECO:0000313" key="1">
    <source>
        <dbReference type="EMBL" id="UZF89963.1"/>
    </source>
</evidence>
<gene>
    <name evidence="1" type="ORF">NWE54_27050</name>
</gene>
<geneLocation type="plasmid" evidence="1">
    <name>pNBC436</name>
</geneLocation>
<proteinExistence type="predicted"/>
<accession>A0A9E7ZRZ9</accession>
<keyword evidence="1" id="KW-0614">Plasmid</keyword>
<name>A0A9E7ZRZ9_9HYPH</name>
<dbReference type="AlphaFoldDB" id="A0A9E7ZRZ9"/>
<sequence>MKYITARVRPEKVYLGYDEDNQIVTSQLPNKEFVEKVIRVDRILSFTESYIFIECPHDTVQTWEYEGSLEDIKSRLRGADLLID</sequence>
<dbReference type="EMBL" id="CP102775">
    <property type="protein sequence ID" value="UZF89963.1"/>
    <property type="molecule type" value="Genomic_DNA"/>
</dbReference>